<accession>A0A835LF48</accession>
<protein>
    <submittedName>
        <fullName evidence="2">Uncharacterized protein</fullName>
    </submittedName>
</protein>
<proteinExistence type="predicted"/>
<dbReference type="AlphaFoldDB" id="A0A835LF48"/>
<evidence type="ECO:0000313" key="3">
    <source>
        <dbReference type="Proteomes" id="UP000648187"/>
    </source>
</evidence>
<dbReference type="Proteomes" id="UP000648187">
    <property type="component" value="Unassembled WGS sequence"/>
</dbReference>
<sequence length="85" mass="9727">MRFIILFESSREVSNMTVRVPQDIEPENQHVKLLHQLCPVVVGGLLHQRRRRDRSISELQGHPKYKAWTDRGSEELPGLSQPGAA</sequence>
<reference evidence="2" key="1">
    <citation type="submission" date="2020-08" db="EMBL/GenBank/DDBJ databases">
        <title>Spodoptera exigua strain:BAW_Kor-Di-RS1 Genome sequencing and assembly.</title>
        <authorList>
            <person name="Kim J."/>
            <person name="Nam H.Y."/>
            <person name="Kwon M."/>
            <person name="Choi J.H."/>
            <person name="Cho S.R."/>
            <person name="Kim G.-H."/>
        </authorList>
    </citation>
    <scope>NUCLEOTIDE SEQUENCE</scope>
    <source>
        <strain evidence="2">BAW_Kor-Di-RS1</strain>
        <tissue evidence="2">Whole-body</tissue>
    </source>
</reference>
<evidence type="ECO:0000313" key="2">
    <source>
        <dbReference type="EMBL" id="KAF9422723.1"/>
    </source>
</evidence>
<organism evidence="2 3">
    <name type="scientific">Spodoptera exigua</name>
    <name type="common">Beet armyworm</name>
    <name type="synonym">Noctua fulgens</name>
    <dbReference type="NCBI Taxonomy" id="7107"/>
    <lineage>
        <taxon>Eukaryota</taxon>
        <taxon>Metazoa</taxon>
        <taxon>Ecdysozoa</taxon>
        <taxon>Arthropoda</taxon>
        <taxon>Hexapoda</taxon>
        <taxon>Insecta</taxon>
        <taxon>Pterygota</taxon>
        <taxon>Neoptera</taxon>
        <taxon>Endopterygota</taxon>
        <taxon>Lepidoptera</taxon>
        <taxon>Glossata</taxon>
        <taxon>Ditrysia</taxon>
        <taxon>Noctuoidea</taxon>
        <taxon>Noctuidae</taxon>
        <taxon>Amphipyrinae</taxon>
        <taxon>Spodoptera</taxon>
    </lineage>
</organism>
<keyword evidence="3" id="KW-1185">Reference proteome</keyword>
<name>A0A835LF48_SPOEX</name>
<comment type="caution">
    <text evidence="2">The sequence shown here is derived from an EMBL/GenBank/DDBJ whole genome shotgun (WGS) entry which is preliminary data.</text>
</comment>
<gene>
    <name evidence="2" type="ORF">HW555_001717</name>
</gene>
<dbReference type="EMBL" id="JACKWZ010000014">
    <property type="protein sequence ID" value="KAF9422723.1"/>
    <property type="molecule type" value="Genomic_DNA"/>
</dbReference>
<evidence type="ECO:0000256" key="1">
    <source>
        <dbReference type="SAM" id="MobiDB-lite"/>
    </source>
</evidence>
<feature type="region of interest" description="Disordered" evidence="1">
    <location>
        <begin position="52"/>
        <end position="85"/>
    </location>
</feature>